<dbReference type="OrthoDB" id="1927968at2759"/>
<organism evidence="2 3">
    <name type="scientific">Apostasia shenzhenica</name>
    <dbReference type="NCBI Taxonomy" id="1088818"/>
    <lineage>
        <taxon>Eukaryota</taxon>
        <taxon>Viridiplantae</taxon>
        <taxon>Streptophyta</taxon>
        <taxon>Embryophyta</taxon>
        <taxon>Tracheophyta</taxon>
        <taxon>Spermatophyta</taxon>
        <taxon>Magnoliopsida</taxon>
        <taxon>Liliopsida</taxon>
        <taxon>Asparagales</taxon>
        <taxon>Orchidaceae</taxon>
        <taxon>Apostasioideae</taxon>
        <taxon>Apostasia</taxon>
    </lineage>
</organism>
<name>A0A2H9ZYH1_9ASPA</name>
<dbReference type="Proteomes" id="UP000236161">
    <property type="component" value="Unassembled WGS sequence"/>
</dbReference>
<accession>A0A2H9ZYH1</accession>
<sequence>MMSGNGGSSSTRGGASIIAAAAAVGSVEVRFPPPERRSRWGGCFGGFSCFGSQKGGGKRIVPATRTPDGNGSANRANALHAAGPSNPNTNLNLSLLAPPSSPASFTNSALPSTVQSPSCFLSMSANSPAGPSSTMFTTGPYAHETQLVSPPVFSTYTTEPSTAPLTPPPELAHLTTPSSPDVPFAKFLSSSLNLKTARKENGLACSSFGGGDLQTNYPLYPGSPTSSLISPASATPRTGLSSPYPESDIPMQWGNTVSAHNFPYSRREPSKLLGVNSATSRNIILPSDSNFFNSDTSARFYLDQAQHLFAPHPHSGIRLGVSREVDAYSSSSNKPSKTCKQDPEEIEAYRASFGFSADEITTTPSYVEINDGLDDSFTMSPFGNYKPCMEQHPFIGLSFGSQKSMMLDPGSPKMPNHAFKWIHNKAANHEDPLSVADNSIRQSDGLTLSATANHSTEKNEKLAFSKFASRRIRLGESCSDAEITYRRARSFKETDNSLAWRKSPS</sequence>
<evidence type="ECO:0000313" key="3">
    <source>
        <dbReference type="Proteomes" id="UP000236161"/>
    </source>
</evidence>
<dbReference type="AlphaFoldDB" id="A0A2H9ZYH1"/>
<dbReference type="EMBL" id="KZ452538">
    <property type="protein sequence ID" value="PKA48334.1"/>
    <property type="molecule type" value="Genomic_DNA"/>
</dbReference>
<keyword evidence="3" id="KW-1185">Reference proteome</keyword>
<evidence type="ECO:0000256" key="1">
    <source>
        <dbReference type="SAM" id="MobiDB-lite"/>
    </source>
</evidence>
<proteinExistence type="predicted"/>
<reference evidence="2 3" key="1">
    <citation type="journal article" date="2017" name="Nature">
        <title>The Apostasia genome and the evolution of orchids.</title>
        <authorList>
            <person name="Zhang G.Q."/>
            <person name="Liu K.W."/>
            <person name="Li Z."/>
            <person name="Lohaus R."/>
            <person name="Hsiao Y.Y."/>
            <person name="Niu S.C."/>
            <person name="Wang J.Y."/>
            <person name="Lin Y.C."/>
            <person name="Xu Q."/>
            <person name="Chen L.J."/>
            <person name="Yoshida K."/>
            <person name="Fujiwara S."/>
            <person name="Wang Z.W."/>
            <person name="Zhang Y.Q."/>
            <person name="Mitsuda N."/>
            <person name="Wang M."/>
            <person name="Liu G.H."/>
            <person name="Pecoraro L."/>
            <person name="Huang H.X."/>
            <person name="Xiao X.J."/>
            <person name="Lin M."/>
            <person name="Wu X.Y."/>
            <person name="Wu W.L."/>
            <person name="Chen Y.Y."/>
            <person name="Chang S.B."/>
            <person name="Sakamoto S."/>
            <person name="Ohme-Takagi M."/>
            <person name="Yagi M."/>
            <person name="Zeng S.J."/>
            <person name="Shen C.Y."/>
            <person name="Yeh C.M."/>
            <person name="Luo Y.B."/>
            <person name="Tsai W.C."/>
            <person name="Van de Peer Y."/>
            <person name="Liu Z.J."/>
        </authorList>
    </citation>
    <scope>NUCLEOTIDE SEQUENCE [LARGE SCALE GENOMIC DNA]</scope>
    <source>
        <strain evidence="3">cv. Shenzhen</strain>
        <tissue evidence="2">Stem</tissue>
    </source>
</reference>
<feature type="region of interest" description="Disordered" evidence="1">
    <location>
        <begin position="55"/>
        <end position="85"/>
    </location>
</feature>
<dbReference type="PANTHER" id="PTHR31798:SF3">
    <property type="entry name" value="OS01G0103800 PROTEIN"/>
    <property type="match status" value="1"/>
</dbReference>
<gene>
    <name evidence="2" type="ORF">AXF42_Ash020426</name>
</gene>
<protein>
    <recommendedName>
        <fullName evidence="4">Hydroxyproline-rich glycoprotein family protein</fullName>
    </recommendedName>
</protein>
<evidence type="ECO:0008006" key="4">
    <source>
        <dbReference type="Google" id="ProtNLM"/>
    </source>
</evidence>
<dbReference type="STRING" id="1088818.A0A2H9ZYH1"/>
<dbReference type="InterPro" id="IPR040420">
    <property type="entry name" value="At1g76660-like"/>
</dbReference>
<dbReference type="PANTHER" id="PTHR31798">
    <property type="entry name" value="HYDROXYPROLINE-RICH GLYCOPROTEIN-LIKE"/>
    <property type="match status" value="1"/>
</dbReference>
<evidence type="ECO:0000313" key="2">
    <source>
        <dbReference type="EMBL" id="PKA48334.1"/>
    </source>
</evidence>